<dbReference type="Gene3D" id="3.30.70.270">
    <property type="match status" value="1"/>
</dbReference>
<protein>
    <submittedName>
        <fullName evidence="3">GGDEF domain-containing protein</fullName>
    </submittedName>
</protein>
<gene>
    <name evidence="3" type="ORF">WMO29_13965</name>
</gene>
<dbReference type="RefSeq" id="WP_349165189.1">
    <property type="nucleotide sequence ID" value="NZ_JBBMFE010000015.1"/>
</dbReference>
<dbReference type="Pfam" id="PF00990">
    <property type="entry name" value="GGDEF"/>
    <property type="match status" value="1"/>
</dbReference>
<sequence>MKKLDIAKTVQLIIFLILTLVSIDLVLLDPELYHMAGSDTRVRFLCGVLWLVLLLSFAFLLTDFILLSSYKKDYRELNHVVHSDPVAGIANRFSCDALIDRYLDKPLPDHMGCIMFDLTNLRDINRRYGHMQGNILIRDFSNILHLTSLDLCFVGRNGGNKFLALFEDCSQEKLQLFLDRVQQKTDAHNAREGAYPIVYQYGIAFEDGEAAPTITELIALSNQRIYKEEQQDYE</sequence>
<reference evidence="3 4" key="1">
    <citation type="submission" date="2024-03" db="EMBL/GenBank/DDBJ databases">
        <title>Human intestinal bacterial collection.</title>
        <authorList>
            <person name="Pauvert C."/>
            <person name="Hitch T.C.A."/>
            <person name="Clavel T."/>
        </authorList>
    </citation>
    <scope>NUCLEOTIDE SEQUENCE [LARGE SCALE GENOMIC DNA]</scope>
    <source>
        <strain evidence="3 4">CLA-AA-H132</strain>
    </source>
</reference>
<accession>A0ABV1FKI2</accession>
<keyword evidence="1" id="KW-0472">Membrane</keyword>
<proteinExistence type="predicted"/>
<evidence type="ECO:0000313" key="3">
    <source>
        <dbReference type="EMBL" id="MEQ2473585.1"/>
    </source>
</evidence>
<dbReference type="InterPro" id="IPR000160">
    <property type="entry name" value="GGDEF_dom"/>
</dbReference>
<dbReference type="SUPFAM" id="SSF55073">
    <property type="entry name" value="Nucleotide cyclase"/>
    <property type="match status" value="1"/>
</dbReference>
<dbReference type="InterPro" id="IPR043128">
    <property type="entry name" value="Rev_trsase/Diguanyl_cyclase"/>
</dbReference>
<evidence type="ECO:0000256" key="1">
    <source>
        <dbReference type="SAM" id="Phobius"/>
    </source>
</evidence>
<dbReference type="PROSITE" id="PS50887">
    <property type="entry name" value="GGDEF"/>
    <property type="match status" value="1"/>
</dbReference>
<feature type="transmembrane region" description="Helical" evidence="1">
    <location>
        <begin position="48"/>
        <end position="67"/>
    </location>
</feature>
<evidence type="ECO:0000313" key="4">
    <source>
        <dbReference type="Proteomes" id="UP001438008"/>
    </source>
</evidence>
<dbReference type="NCBIfam" id="TIGR00254">
    <property type="entry name" value="GGDEF"/>
    <property type="match status" value="1"/>
</dbReference>
<dbReference type="EMBL" id="JBBMFE010000015">
    <property type="protein sequence ID" value="MEQ2473585.1"/>
    <property type="molecule type" value="Genomic_DNA"/>
</dbReference>
<dbReference type="InterPro" id="IPR029787">
    <property type="entry name" value="Nucleotide_cyclase"/>
</dbReference>
<comment type="caution">
    <text evidence="3">The sequence shown here is derived from an EMBL/GenBank/DDBJ whole genome shotgun (WGS) entry which is preliminary data.</text>
</comment>
<feature type="transmembrane region" description="Helical" evidence="1">
    <location>
        <begin position="12"/>
        <end position="28"/>
    </location>
</feature>
<name>A0ABV1FKI2_9FIRM</name>
<evidence type="ECO:0000259" key="2">
    <source>
        <dbReference type="PROSITE" id="PS50887"/>
    </source>
</evidence>
<dbReference type="Proteomes" id="UP001438008">
    <property type="component" value="Unassembled WGS sequence"/>
</dbReference>
<keyword evidence="4" id="KW-1185">Reference proteome</keyword>
<dbReference type="SMART" id="SM00267">
    <property type="entry name" value="GGDEF"/>
    <property type="match status" value="1"/>
</dbReference>
<keyword evidence="1" id="KW-1133">Transmembrane helix</keyword>
<keyword evidence="1" id="KW-0812">Transmembrane</keyword>
<organism evidence="3 4">
    <name type="scientific">Laedolimicola intestinihominis</name>
    <dbReference type="NCBI Taxonomy" id="3133166"/>
    <lineage>
        <taxon>Bacteria</taxon>
        <taxon>Bacillati</taxon>
        <taxon>Bacillota</taxon>
        <taxon>Clostridia</taxon>
        <taxon>Lachnospirales</taxon>
        <taxon>Lachnospiraceae</taxon>
        <taxon>Laedolimicola</taxon>
    </lineage>
</organism>
<feature type="domain" description="GGDEF" evidence="2">
    <location>
        <begin position="109"/>
        <end position="234"/>
    </location>
</feature>